<dbReference type="AlphaFoldDB" id="A0A381R868"/>
<dbReference type="PANTHER" id="PTHR41368">
    <property type="entry name" value="PROTEIN YGHO"/>
    <property type="match status" value="1"/>
</dbReference>
<dbReference type="PROSITE" id="PS51186">
    <property type="entry name" value="GNAT"/>
    <property type="match status" value="1"/>
</dbReference>
<feature type="domain" description="N-acetyltransferase" evidence="1">
    <location>
        <begin position="185"/>
        <end position="360"/>
    </location>
</feature>
<dbReference type="PANTHER" id="PTHR41368:SF1">
    <property type="entry name" value="PROTEIN YGHO"/>
    <property type="match status" value="1"/>
</dbReference>
<feature type="non-terminal residue" evidence="2">
    <location>
        <position position="1"/>
    </location>
</feature>
<reference evidence="2" key="1">
    <citation type="submission" date="2018-05" db="EMBL/GenBank/DDBJ databases">
        <authorList>
            <person name="Lanie J.A."/>
            <person name="Ng W.-L."/>
            <person name="Kazmierczak K.M."/>
            <person name="Andrzejewski T.M."/>
            <person name="Davidsen T.M."/>
            <person name="Wayne K.J."/>
            <person name="Tettelin H."/>
            <person name="Glass J.I."/>
            <person name="Rusch D."/>
            <person name="Podicherti R."/>
            <person name="Tsui H.-C.T."/>
            <person name="Winkler M.E."/>
        </authorList>
    </citation>
    <scope>NUCLEOTIDE SEQUENCE</scope>
</reference>
<gene>
    <name evidence="2" type="ORF">METZ01_LOCUS39873</name>
</gene>
<dbReference type="InterPro" id="IPR016181">
    <property type="entry name" value="Acyl_CoA_acyltransferase"/>
</dbReference>
<dbReference type="SUPFAM" id="SSF55729">
    <property type="entry name" value="Acyl-CoA N-acyltransferases (Nat)"/>
    <property type="match status" value="1"/>
</dbReference>
<sequence length="365" mass="41378">VDAAWSVHDQPVSSGWIPPLRALVRDGLDQGGNPFYQQAERALFIAQRNGRVVGRVAAIENRSHNDHHEDRVGFFGFFDCRDDQEAANGLFDRAEEWLGGRGMTSARGPVSPSMNHECGVLVDGFDHPPVIMTPWNPTYYDSLIGRAGYAPARDLLGYYLPADDQFAVPDRVRRLAERTLERSHLVFRAWDLADLKETARDAFDLYCDAWGGNWGFVPPSWEEFWHLAKDLKSVLHPDFAFIAELEGKTVGFIMIARDMNRVLRQIPSGRLWPWNIARLLLGLPKVLSGRIVLLGLRPEYRNRGFFPLFAFEVARRAEKIGAEGAEASWVLEDNESLVAPLEAMNLEPYKRWRIYEKSLAMIPGS</sequence>
<proteinExistence type="predicted"/>
<dbReference type="EMBL" id="UINC01001705">
    <property type="protein sequence ID" value="SUZ87019.1"/>
    <property type="molecule type" value="Genomic_DNA"/>
</dbReference>
<protein>
    <recommendedName>
        <fullName evidence="1">N-acetyltransferase domain-containing protein</fullName>
    </recommendedName>
</protein>
<evidence type="ECO:0000259" key="1">
    <source>
        <dbReference type="PROSITE" id="PS51186"/>
    </source>
</evidence>
<dbReference type="InterPro" id="IPR000182">
    <property type="entry name" value="GNAT_dom"/>
</dbReference>
<organism evidence="2">
    <name type="scientific">marine metagenome</name>
    <dbReference type="NCBI Taxonomy" id="408172"/>
    <lineage>
        <taxon>unclassified sequences</taxon>
        <taxon>metagenomes</taxon>
        <taxon>ecological metagenomes</taxon>
    </lineage>
</organism>
<dbReference type="InterPro" id="IPR039968">
    <property type="entry name" value="BcerS-like"/>
</dbReference>
<dbReference type="GO" id="GO:0016747">
    <property type="term" value="F:acyltransferase activity, transferring groups other than amino-acyl groups"/>
    <property type="evidence" value="ECO:0007669"/>
    <property type="project" value="InterPro"/>
</dbReference>
<dbReference type="Gene3D" id="3.40.630.30">
    <property type="match status" value="1"/>
</dbReference>
<accession>A0A381R868</accession>
<evidence type="ECO:0000313" key="2">
    <source>
        <dbReference type="EMBL" id="SUZ87019.1"/>
    </source>
</evidence>
<name>A0A381R868_9ZZZZ</name>